<dbReference type="Pfam" id="PF01391">
    <property type="entry name" value="Collagen"/>
    <property type="match status" value="1"/>
</dbReference>
<feature type="domain" description="Nematode cuticle collagen N-terminal" evidence="4">
    <location>
        <begin position="17"/>
        <end position="69"/>
    </location>
</feature>
<dbReference type="WBParaSite" id="EVEC_0001122201-mRNA-1">
    <property type="protein sequence ID" value="EVEC_0001122201-mRNA-1"/>
    <property type="gene ID" value="EVEC_0001122201"/>
</dbReference>
<evidence type="ECO:0000313" key="7">
    <source>
        <dbReference type="WBParaSite" id="EVEC_0001122201-mRNA-1"/>
    </source>
</evidence>
<keyword evidence="3" id="KW-0812">Transmembrane</keyword>
<gene>
    <name evidence="5" type="ORF">EVEC_LOCUS10536</name>
</gene>
<feature type="compositionally biased region" description="Low complexity" evidence="2">
    <location>
        <begin position="217"/>
        <end position="236"/>
    </location>
</feature>
<dbReference type="Proteomes" id="UP000274131">
    <property type="component" value="Unassembled WGS sequence"/>
</dbReference>
<evidence type="ECO:0000256" key="3">
    <source>
        <dbReference type="SAM" id="Phobius"/>
    </source>
</evidence>
<name>A0A0N4VK40_ENTVE</name>
<reference evidence="5 6" key="2">
    <citation type="submission" date="2018-10" db="EMBL/GenBank/DDBJ databases">
        <authorList>
            <consortium name="Pathogen Informatics"/>
        </authorList>
    </citation>
    <scope>NUCLEOTIDE SEQUENCE [LARGE SCALE GENOMIC DNA]</scope>
</reference>
<dbReference type="GO" id="GO:0042302">
    <property type="term" value="F:structural constituent of cuticle"/>
    <property type="evidence" value="ECO:0007669"/>
    <property type="project" value="InterPro"/>
</dbReference>
<evidence type="ECO:0000313" key="5">
    <source>
        <dbReference type="EMBL" id="VDD95785.1"/>
    </source>
</evidence>
<dbReference type="InterPro" id="IPR002486">
    <property type="entry name" value="Col_cuticle_N"/>
</dbReference>
<evidence type="ECO:0000313" key="6">
    <source>
        <dbReference type="Proteomes" id="UP000274131"/>
    </source>
</evidence>
<dbReference type="PANTHER" id="PTHR24637:SF310">
    <property type="entry name" value="NEMATODE CUTICLE COLLAGEN N-TERMINAL DOMAIN-CONTAINING PROTEIN"/>
    <property type="match status" value="1"/>
</dbReference>
<sequence>MADEKFLLKTSEASFRRVAFVSISLSTFATLVCVISVPLFCNYLQTMNAVLQNEVDFCKLRSANIWKEVTRTQVSYAIPITLSVNFFSKWLLKLGFVKHLDIIIRARKYRIIVIPTLHYSFRLRAHAHQHELRSKRQTDGCCGCGHAPQGPPGPPGPDGVDGPDGEQGPPGRDGPDAPKPRTPSNLEWCFECDPSPQGPPGRQGPKGPRGIPGPRGPNGIPGAAGPPGVRGPRGPS</sequence>
<protein>
    <submittedName>
        <fullName evidence="7">Col_cuticle_N domain-containing protein</fullName>
    </submittedName>
</protein>
<dbReference type="EMBL" id="UXUI01010930">
    <property type="protein sequence ID" value="VDD95785.1"/>
    <property type="molecule type" value="Genomic_DNA"/>
</dbReference>
<accession>A0A0N4VK40</accession>
<evidence type="ECO:0000256" key="2">
    <source>
        <dbReference type="SAM" id="MobiDB-lite"/>
    </source>
</evidence>
<keyword evidence="3" id="KW-0472">Membrane</keyword>
<dbReference type="InterPro" id="IPR008160">
    <property type="entry name" value="Collagen"/>
</dbReference>
<dbReference type="Pfam" id="PF01484">
    <property type="entry name" value="Col_cuticle_N"/>
    <property type="match status" value="1"/>
</dbReference>
<organism evidence="7">
    <name type="scientific">Enterobius vermicularis</name>
    <name type="common">Human pinworm</name>
    <dbReference type="NCBI Taxonomy" id="51028"/>
    <lineage>
        <taxon>Eukaryota</taxon>
        <taxon>Metazoa</taxon>
        <taxon>Ecdysozoa</taxon>
        <taxon>Nematoda</taxon>
        <taxon>Chromadorea</taxon>
        <taxon>Rhabditida</taxon>
        <taxon>Spirurina</taxon>
        <taxon>Oxyuridomorpha</taxon>
        <taxon>Oxyuroidea</taxon>
        <taxon>Oxyuridae</taxon>
        <taxon>Enterobius</taxon>
    </lineage>
</organism>
<dbReference type="OrthoDB" id="5872583at2759"/>
<feature type="transmembrane region" description="Helical" evidence="3">
    <location>
        <begin position="20"/>
        <end position="40"/>
    </location>
</feature>
<feature type="region of interest" description="Disordered" evidence="2">
    <location>
        <begin position="137"/>
        <end position="236"/>
    </location>
</feature>
<evidence type="ECO:0000256" key="1">
    <source>
        <dbReference type="ARBA" id="ARBA00022737"/>
    </source>
</evidence>
<dbReference type="SMART" id="SM01088">
    <property type="entry name" value="Col_cuticle_N"/>
    <property type="match status" value="1"/>
</dbReference>
<keyword evidence="3" id="KW-1133">Transmembrane helix</keyword>
<keyword evidence="1" id="KW-0677">Repeat</keyword>
<dbReference type="STRING" id="51028.A0A0N4VK40"/>
<proteinExistence type="predicted"/>
<evidence type="ECO:0000259" key="4">
    <source>
        <dbReference type="SMART" id="SM01088"/>
    </source>
</evidence>
<dbReference type="AlphaFoldDB" id="A0A0N4VK40"/>
<reference evidence="7" key="1">
    <citation type="submission" date="2017-02" db="UniProtKB">
        <authorList>
            <consortium name="WormBaseParasite"/>
        </authorList>
    </citation>
    <scope>IDENTIFICATION</scope>
</reference>
<keyword evidence="6" id="KW-1185">Reference proteome</keyword>
<dbReference type="PANTHER" id="PTHR24637">
    <property type="entry name" value="COLLAGEN"/>
    <property type="match status" value="1"/>
</dbReference>